<evidence type="ECO:0000313" key="2">
    <source>
        <dbReference type="Proteomes" id="UP000276603"/>
    </source>
</evidence>
<reference evidence="1 2" key="1">
    <citation type="submission" date="2018-10" db="EMBL/GenBank/DDBJ databases">
        <title>Ulvibacterium marinum gen. nov., sp. nov., a novel marine bacterium of the family Flavobacteriaceae, isolated from a culture of the green alga Ulva prolifera.</title>
        <authorList>
            <person name="Zhang Z."/>
        </authorList>
    </citation>
    <scope>NUCLEOTIDE SEQUENCE [LARGE SCALE GENOMIC DNA]</scope>
    <source>
        <strain evidence="1 2">CCMM003</strain>
    </source>
</reference>
<proteinExistence type="predicted"/>
<name>A0A3B0C0A4_9FLAO</name>
<organism evidence="1 2">
    <name type="scientific">Ulvibacterium marinum</name>
    <dbReference type="NCBI Taxonomy" id="2419782"/>
    <lineage>
        <taxon>Bacteria</taxon>
        <taxon>Pseudomonadati</taxon>
        <taxon>Bacteroidota</taxon>
        <taxon>Flavobacteriia</taxon>
        <taxon>Flavobacteriales</taxon>
        <taxon>Flavobacteriaceae</taxon>
        <taxon>Ulvibacterium</taxon>
    </lineage>
</organism>
<comment type="caution">
    <text evidence="1">The sequence shown here is derived from an EMBL/GenBank/DDBJ whole genome shotgun (WGS) entry which is preliminary data.</text>
</comment>
<dbReference type="Proteomes" id="UP000276603">
    <property type="component" value="Unassembled WGS sequence"/>
</dbReference>
<dbReference type="Gene3D" id="3.30.365.10">
    <property type="entry name" value="Aldehyde oxidase/xanthine dehydrogenase, molybdopterin binding domain"/>
    <property type="match status" value="1"/>
</dbReference>
<dbReference type="GO" id="GO:0016491">
    <property type="term" value="F:oxidoreductase activity"/>
    <property type="evidence" value="ECO:0007669"/>
    <property type="project" value="InterPro"/>
</dbReference>
<dbReference type="SUPFAM" id="SSF56003">
    <property type="entry name" value="Molybdenum cofactor-binding domain"/>
    <property type="match status" value="1"/>
</dbReference>
<dbReference type="RefSeq" id="WP_120713785.1">
    <property type="nucleotide sequence ID" value="NZ_RBCJ01000005.1"/>
</dbReference>
<keyword evidence="2" id="KW-1185">Reference proteome</keyword>
<dbReference type="PANTHER" id="PTHR47495">
    <property type="entry name" value="ALDEHYDE DEHYDROGENASE"/>
    <property type="match status" value="1"/>
</dbReference>
<dbReference type="PANTHER" id="PTHR47495:SF2">
    <property type="entry name" value="ALDEHYDE DEHYDROGENASE"/>
    <property type="match status" value="1"/>
</dbReference>
<dbReference type="InterPro" id="IPR052516">
    <property type="entry name" value="N-heterocyclic_Hydroxylase"/>
</dbReference>
<dbReference type="EMBL" id="RBCJ01000005">
    <property type="protein sequence ID" value="RKN77888.1"/>
    <property type="molecule type" value="Genomic_DNA"/>
</dbReference>
<dbReference type="InterPro" id="IPR037165">
    <property type="entry name" value="AldOxase/xan_DH_Mopterin-bd_sf"/>
</dbReference>
<sequence>MDESPEIEVVFIESDERPTGLGEPGTPPLAPAVLNAIFDVSGKRIRKIPVTKQDIYGIDT</sequence>
<gene>
    <name evidence="1" type="ORF">D7Z94_21920</name>
</gene>
<accession>A0A3B0C0A4</accession>
<protein>
    <recommendedName>
        <fullName evidence="3">Xanthine dehydrogenase family protein molybdopterin-binding subunit</fullName>
    </recommendedName>
</protein>
<evidence type="ECO:0008006" key="3">
    <source>
        <dbReference type="Google" id="ProtNLM"/>
    </source>
</evidence>
<dbReference type="AlphaFoldDB" id="A0A3B0C0A4"/>
<evidence type="ECO:0000313" key="1">
    <source>
        <dbReference type="EMBL" id="RKN77888.1"/>
    </source>
</evidence>